<dbReference type="EMBL" id="NXLS01000005">
    <property type="protein sequence ID" value="RDU62761.1"/>
    <property type="molecule type" value="Genomic_DNA"/>
</dbReference>
<name>A0A3D8IE00_9HELI</name>
<keyword evidence="3" id="KW-0546">Nucleotide metabolism</keyword>
<dbReference type="GO" id="GO:0009117">
    <property type="term" value="P:nucleotide metabolic process"/>
    <property type="evidence" value="ECO:0007669"/>
    <property type="project" value="UniProtKB-KW"/>
</dbReference>
<protein>
    <submittedName>
        <fullName evidence="4">Septum formation inhibitor Maf</fullName>
    </submittedName>
</protein>
<dbReference type="GO" id="GO:0047429">
    <property type="term" value="F:nucleoside triphosphate diphosphatase activity"/>
    <property type="evidence" value="ECO:0007669"/>
    <property type="project" value="InterPro"/>
</dbReference>
<reference evidence="4 5" key="1">
    <citation type="submission" date="2018-04" db="EMBL/GenBank/DDBJ databases">
        <title>Novel Campyloabacter and Helicobacter Species and Strains.</title>
        <authorList>
            <person name="Mannion A.J."/>
            <person name="Shen Z."/>
            <person name="Fox J.G."/>
        </authorList>
    </citation>
    <scope>NUCLEOTIDE SEQUENCE [LARGE SCALE GENOMIC DNA]</scope>
    <source>
        <strain evidence="4 5">MIT 99-5101</strain>
    </source>
</reference>
<dbReference type="AlphaFoldDB" id="A0A3D8IE00"/>
<gene>
    <name evidence="4" type="ORF">CQA43_05860</name>
</gene>
<dbReference type="RefSeq" id="WP_115551687.1">
    <property type="nucleotide sequence ID" value="NZ_CAONBV010000003.1"/>
</dbReference>
<dbReference type="GeneID" id="82535814"/>
<dbReference type="Pfam" id="PF02545">
    <property type="entry name" value="Maf"/>
    <property type="match status" value="1"/>
</dbReference>
<dbReference type="PANTHER" id="PTHR43213">
    <property type="entry name" value="BIFUNCTIONAL DTTP/UTP PYROPHOSPHATASE/METHYLTRANSFERASE PROTEIN-RELATED"/>
    <property type="match status" value="1"/>
</dbReference>
<evidence type="ECO:0000256" key="1">
    <source>
        <dbReference type="ARBA" id="ARBA00001968"/>
    </source>
</evidence>
<dbReference type="Proteomes" id="UP000256650">
    <property type="component" value="Unassembled WGS sequence"/>
</dbReference>
<organism evidence="4 5">
    <name type="scientific">Helicobacter ganmani</name>
    <dbReference type="NCBI Taxonomy" id="60246"/>
    <lineage>
        <taxon>Bacteria</taxon>
        <taxon>Pseudomonadati</taxon>
        <taxon>Campylobacterota</taxon>
        <taxon>Epsilonproteobacteria</taxon>
        <taxon>Campylobacterales</taxon>
        <taxon>Helicobacteraceae</taxon>
        <taxon>Helicobacter</taxon>
    </lineage>
</organism>
<dbReference type="InterPro" id="IPR003697">
    <property type="entry name" value="Maf-like"/>
</dbReference>
<proteinExistence type="predicted"/>
<evidence type="ECO:0000313" key="4">
    <source>
        <dbReference type="EMBL" id="RDU62761.1"/>
    </source>
</evidence>
<dbReference type="InterPro" id="IPR029001">
    <property type="entry name" value="ITPase-like_fam"/>
</dbReference>
<keyword evidence="2" id="KW-0378">Hydrolase</keyword>
<dbReference type="NCBIfam" id="NF003141">
    <property type="entry name" value="PRK04056.1"/>
    <property type="match status" value="1"/>
</dbReference>
<dbReference type="Gene3D" id="3.90.950.10">
    <property type="match status" value="1"/>
</dbReference>
<comment type="cofactor">
    <cofactor evidence="1">
        <name>a divalent metal cation</name>
        <dbReference type="ChEBI" id="CHEBI:60240"/>
    </cofactor>
</comment>
<keyword evidence="5" id="KW-1185">Reference proteome</keyword>
<evidence type="ECO:0000256" key="2">
    <source>
        <dbReference type="ARBA" id="ARBA00022801"/>
    </source>
</evidence>
<accession>A0A3D8IE00</accession>
<evidence type="ECO:0000313" key="5">
    <source>
        <dbReference type="Proteomes" id="UP000256650"/>
    </source>
</evidence>
<dbReference type="PIRSF" id="PIRSF006305">
    <property type="entry name" value="Maf"/>
    <property type="match status" value="1"/>
</dbReference>
<sequence length="184" mass="20664">MLRLCSASKSRKQILEAHRIPFVQCDNGFDEEQLPLDKPKSFVYQAALGKHKSALDLYGLESPLLIVDSVIDCGGVLQRKAKNKAEASVFLESQNGKSLTILTCAILHCEQFFYMDLSQTYFELFPFAPQDLESYLQSGLWANKAGAVMIEGFHQNYLKRQVGATSNAMGLHIESLLPFLRKML</sequence>
<dbReference type="OrthoDB" id="5339137at2"/>
<dbReference type="PANTHER" id="PTHR43213:SF5">
    <property type="entry name" value="BIFUNCTIONAL DTTP_UTP PYROPHOSPHATASE_METHYLTRANSFERASE PROTEIN-RELATED"/>
    <property type="match status" value="1"/>
</dbReference>
<dbReference type="SUPFAM" id="SSF52972">
    <property type="entry name" value="ITPase-like"/>
    <property type="match status" value="1"/>
</dbReference>
<comment type="caution">
    <text evidence="4">The sequence shown here is derived from an EMBL/GenBank/DDBJ whole genome shotgun (WGS) entry which is preliminary data.</text>
</comment>
<evidence type="ECO:0000256" key="3">
    <source>
        <dbReference type="ARBA" id="ARBA00023080"/>
    </source>
</evidence>